<proteinExistence type="inferred from homology"/>
<evidence type="ECO:0000256" key="4">
    <source>
        <dbReference type="ARBA" id="ARBA00022563"/>
    </source>
</evidence>
<evidence type="ECO:0000256" key="3">
    <source>
        <dbReference type="ARBA" id="ARBA00012856"/>
    </source>
</evidence>
<dbReference type="PIRSF" id="PIRSF000194">
    <property type="entry name" value="DHFR"/>
    <property type="match status" value="1"/>
</dbReference>
<comment type="catalytic activity">
    <reaction evidence="8">
        <text>(6S)-5,6,7,8-tetrahydrofolate + NADP(+) = 7,8-dihydrofolate + NADPH + H(+)</text>
        <dbReference type="Rhea" id="RHEA:15009"/>
        <dbReference type="ChEBI" id="CHEBI:15378"/>
        <dbReference type="ChEBI" id="CHEBI:57451"/>
        <dbReference type="ChEBI" id="CHEBI:57453"/>
        <dbReference type="ChEBI" id="CHEBI:57783"/>
        <dbReference type="ChEBI" id="CHEBI:58349"/>
        <dbReference type="EC" id="1.5.1.3"/>
    </reaction>
</comment>
<sequence>MRPVISFVVARADNGVIGRDNALPWHLPADLKHFKRLTVGKPVVMGRKTFDSIGKPLPGRHNIVLTRDAEWRAEGVTVVSNLAEAVAAAGLDPKSRAEEVMIIGGAAVYAEALPLATRVYLTEVHEAPEGDTLLPAFDAARWREVAREDHPAEDGKPAHSFVTLERV</sequence>
<dbReference type="PANTHER" id="PTHR48069">
    <property type="entry name" value="DIHYDROFOLATE REDUCTASE"/>
    <property type="match status" value="1"/>
</dbReference>
<dbReference type="RefSeq" id="WP_380858229.1">
    <property type="nucleotide sequence ID" value="NZ_JBHRXV010000004.1"/>
</dbReference>
<evidence type="ECO:0000313" key="12">
    <source>
        <dbReference type="EMBL" id="MFC3712064.1"/>
    </source>
</evidence>
<dbReference type="PANTHER" id="PTHR48069:SF3">
    <property type="entry name" value="DIHYDROFOLATE REDUCTASE"/>
    <property type="match status" value="1"/>
</dbReference>
<feature type="domain" description="DHFR" evidence="11">
    <location>
        <begin position="4"/>
        <end position="166"/>
    </location>
</feature>
<evidence type="ECO:0000256" key="7">
    <source>
        <dbReference type="ARBA" id="ARBA00025067"/>
    </source>
</evidence>
<accession>A0ABV7XBN4</accession>
<evidence type="ECO:0000259" key="11">
    <source>
        <dbReference type="PROSITE" id="PS51330"/>
    </source>
</evidence>
<dbReference type="GO" id="GO:0004146">
    <property type="term" value="F:dihydrofolate reductase activity"/>
    <property type="evidence" value="ECO:0007669"/>
    <property type="project" value="UniProtKB-EC"/>
</dbReference>
<keyword evidence="6 8" id="KW-0560">Oxidoreductase</keyword>
<dbReference type="Proteomes" id="UP001595615">
    <property type="component" value="Unassembled WGS sequence"/>
</dbReference>
<organism evidence="12 13">
    <name type="scientific">Sphingoaurantiacus capsulatus</name>
    <dbReference type="NCBI Taxonomy" id="1771310"/>
    <lineage>
        <taxon>Bacteria</taxon>
        <taxon>Pseudomonadati</taxon>
        <taxon>Pseudomonadota</taxon>
        <taxon>Alphaproteobacteria</taxon>
        <taxon>Sphingomonadales</taxon>
        <taxon>Sphingosinicellaceae</taxon>
        <taxon>Sphingoaurantiacus</taxon>
    </lineage>
</organism>
<comment type="pathway">
    <text evidence="1 8">Cofactor biosynthesis; tetrahydrofolate biosynthesis; 5,6,7,8-tetrahydrofolate from 7,8-dihydrofolate: step 1/1.</text>
</comment>
<evidence type="ECO:0000256" key="8">
    <source>
        <dbReference type="PIRNR" id="PIRNR000194"/>
    </source>
</evidence>
<evidence type="ECO:0000256" key="10">
    <source>
        <dbReference type="SAM" id="MobiDB-lite"/>
    </source>
</evidence>
<dbReference type="SUPFAM" id="SSF53597">
    <property type="entry name" value="Dihydrofolate reductase-like"/>
    <property type="match status" value="1"/>
</dbReference>
<evidence type="ECO:0000256" key="2">
    <source>
        <dbReference type="ARBA" id="ARBA00009539"/>
    </source>
</evidence>
<keyword evidence="13" id="KW-1185">Reference proteome</keyword>
<evidence type="ECO:0000256" key="6">
    <source>
        <dbReference type="ARBA" id="ARBA00023002"/>
    </source>
</evidence>
<dbReference type="Gene3D" id="3.40.430.10">
    <property type="entry name" value="Dihydrofolate Reductase, subunit A"/>
    <property type="match status" value="1"/>
</dbReference>
<comment type="function">
    <text evidence="7 8">Key enzyme in folate metabolism. Catalyzes an essential reaction for de novo glycine and purine synthesis, and for DNA precursor synthesis.</text>
</comment>
<evidence type="ECO:0000256" key="1">
    <source>
        <dbReference type="ARBA" id="ARBA00004903"/>
    </source>
</evidence>
<feature type="region of interest" description="Disordered" evidence="10">
    <location>
        <begin position="148"/>
        <end position="167"/>
    </location>
</feature>
<dbReference type="CDD" id="cd00209">
    <property type="entry name" value="DHFR"/>
    <property type="match status" value="1"/>
</dbReference>
<dbReference type="PROSITE" id="PS00075">
    <property type="entry name" value="DHFR_1"/>
    <property type="match status" value="1"/>
</dbReference>
<feature type="compositionally biased region" description="Basic and acidic residues" evidence="10">
    <location>
        <begin position="148"/>
        <end position="157"/>
    </location>
</feature>
<name>A0ABV7XBN4_9SPHN</name>
<keyword evidence="4 8" id="KW-0554">One-carbon metabolism</keyword>
<dbReference type="EMBL" id="JBHRXV010000004">
    <property type="protein sequence ID" value="MFC3712064.1"/>
    <property type="molecule type" value="Genomic_DNA"/>
</dbReference>
<reference evidence="13" key="1">
    <citation type="journal article" date="2019" name="Int. J. Syst. Evol. Microbiol.">
        <title>The Global Catalogue of Microorganisms (GCM) 10K type strain sequencing project: providing services to taxonomists for standard genome sequencing and annotation.</title>
        <authorList>
            <consortium name="The Broad Institute Genomics Platform"/>
            <consortium name="The Broad Institute Genome Sequencing Center for Infectious Disease"/>
            <person name="Wu L."/>
            <person name="Ma J."/>
        </authorList>
    </citation>
    <scope>NUCLEOTIDE SEQUENCE [LARGE SCALE GENOMIC DNA]</scope>
    <source>
        <strain evidence="13">KCTC 42644</strain>
    </source>
</reference>
<dbReference type="PROSITE" id="PS51330">
    <property type="entry name" value="DHFR_2"/>
    <property type="match status" value="1"/>
</dbReference>
<evidence type="ECO:0000256" key="5">
    <source>
        <dbReference type="ARBA" id="ARBA00022857"/>
    </source>
</evidence>
<gene>
    <name evidence="12" type="ORF">ACFOMD_05765</name>
</gene>
<keyword evidence="5 8" id="KW-0521">NADP</keyword>
<dbReference type="PRINTS" id="PR00070">
    <property type="entry name" value="DHFR"/>
</dbReference>
<dbReference type="InterPro" id="IPR001796">
    <property type="entry name" value="DHFR_dom"/>
</dbReference>
<dbReference type="InterPro" id="IPR012259">
    <property type="entry name" value="DHFR"/>
</dbReference>
<dbReference type="InterPro" id="IPR024072">
    <property type="entry name" value="DHFR-like_dom_sf"/>
</dbReference>
<comment type="caution">
    <text evidence="12">The sequence shown here is derived from an EMBL/GenBank/DDBJ whole genome shotgun (WGS) entry which is preliminary data.</text>
</comment>
<dbReference type="InterPro" id="IPR017925">
    <property type="entry name" value="DHFR_CS"/>
</dbReference>
<evidence type="ECO:0000256" key="9">
    <source>
        <dbReference type="RuleBase" id="RU004474"/>
    </source>
</evidence>
<protein>
    <recommendedName>
        <fullName evidence="3 8">Dihydrofolate reductase</fullName>
        <ecNumber evidence="3 8">1.5.1.3</ecNumber>
    </recommendedName>
</protein>
<comment type="similarity">
    <text evidence="2 8 9">Belongs to the dihydrofolate reductase family.</text>
</comment>
<dbReference type="Pfam" id="PF00186">
    <property type="entry name" value="DHFR_1"/>
    <property type="match status" value="1"/>
</dbReference>
<dbReference type="EC" id="1.5.1.3" evidence="3 8"/>
<evidence type="ECO:0000313" key="13">
    <source>
        <dbReference type="Proteomes" id="UP001595615"/>
    </source>
</evidence>